<dbReference type="SUPFAM" id="SSF49584">
    <property type="entry name" value="Periplasmic chaperone C-domain"/>
    <property type="match status" value="1"/>
</dbReference>
<evidence type="ECO:0000256" key="4">
    <source>
        <dbReference type="ARBA" id="ARBA00022729"/>
    </source>
</evidence>
<dbReference type="InterPro" id="IPR050643">
    <property type="entry name" value="Periplasmic_pilus_chap"/>
</dbReference>
<dbReference type="InterPro" id="IPR016147">
    <property type="entry name" value="Pili_assmbl_chaperone_N"/>
</dbReference>
<feature type="domain" description="Pili assembly chaperone C-terminal" evidence="11">
    <location>
        <begin position="163"/>
        <end position="226"/>
    </location>
</feature>
<evidence type="ECO:0000256" key="7">
    <source>
        <dbReference type="ARBA" id="ARBA00023319"/>
    </source>
</evidence>
<protein>
    <submittedName>
        <fullName evidence="12">Molecular chaperone</fullName>
    </submittedName>
</protein>
<name>A0A848MRL9_9GAMM</name>
<evidence type="ECO:0000256" key="2">
    <source>
        <dbReference type="ARBA" id="ARBA00007399"/>
    </source>
</evidence>
<evidence type="ECO:0000259" key="10">
    <source>
        <dbReference type="Pfam" id="PF00345"/>
    </source>
</evidence>
<evidence type="ECO:0000256" key="9">
    <source>
        <dbReference type="SAM" id="SignalP"/>
    </source>
</evidence>
<dbReference type="InterPro" id="IPR013783">
    <property type="entry name" value="Ig-like_fold"/>
</dbReference>
<dbReference type="InterPro" id="IPR008962">
    <property type="entry name" value="PapD-like_sf"/>
</dbReference>
<dbReference type="Pfam" id="PF00345">
    <property type="entry name" value="PapD_N"/>
    <property type="match status" value="1"/>
</dbReference>
<dbReference type="PROSITE" id="PS00635">
    <property type="entry name" value="PILI_CHAPERONE"/>
    <property type="match status" value="1"/>
</dbReference>
<dbReference type="AlphaFoldDB" id="A0A848MRL9"/>
<reference evidence="12 13" key="2">
    <citation type="submission" date="2020-06" db="EMBL/GenBank/DDBJ databases">
        <title>Polyphasic characterization of a Rahnella strain isolated from tree sap.</title>
        <authorList>
            <person name="Kim I.S."/>
        </authorList>
    </citation>
    <scope>NUCLEOTIDE SEQUENCE [LARGE SCALE GENOMIC DNA]</scope>
    <source>
        <strain evidence="12 13">SAP-1</strain>
    </source>
</reference>
<dbReference type="InterPro" id="IPR016148">
    <property type="entry name" value="Pili_assmbl_chaperone_C"/>
</dbReference>
<evidence type="ECO:0000256" key="8">
    <source>
        <dbReference type="RuleBase" id="RU003918"/>
    </source>
</evidence>
<organism evidence="12 13">
    <name type="scientific">Rouxiella aceris</name>
    <dbReference type="NCBI Taxonomy" id="2703884"/>
    <lineage>
        <taxon>Bacteria</taxon>
        <taxon>Pseudomonadati</taxon>
        <taxon>Pseudomonadota</taxon>
        <taxon>Gammaproteobacteria</taxon>
        <taxon>Enterobacterales</taxon>
        <taxon>Yersiniaceae</taxon>
        <taxon>Rouxiella</taxon>
    </lineage>
</organism>
<dbReference type="RefSeq" id="WP_169404373.1">
    <property type="nucleotide sequence ID" value="NZ_JAADJU010000009.1"/>
</dbReference>
<proteinExistence type="inferred from homology"/>
<reference evidence="12 13" key="1">
    <citation type="submission" date="2020-01" db="EMBL/GenBank/DDBJ databases">
        <authorList>
            <person name="Lee S.D."/>
        </authorList>
    </citation>
    <scope>NUCLEOTIDE SEQUENCE [LARGE SCALE GENOMIC DNA]</scope>
    <source>
        <strain evidence="12 13">SAP-1</strain>
    </source>
</reference>
<sequence length="233" mass="26081">MKKTIVLLVASLFFTLAVPAQAGVVLGGTRVIYKDNVKESSIRVSNSDDSPMLVQSWIETTQGTNDKSPFIITPPLFKLNGNQENILRIIKLQNTLPQDRESLFWLNVKGIPSTENDNKNKLIIAIKNQIKLIYRPKALLEGSSIEASKKLKWQREGNIVKATNDSPYYINFNYVKVNGIELEMTTINTLPPYSSHRYNLPAVSAKNNITGMVLSWQAINDYGGVETVNNVNL</sequence>
<feature type="chain" id="PRO_5033051007" evidence="9">
    <location>
        <begin position="23"/>
        <end position="233"/>
    </location>
</feature>
<dbReference type="InterPro" id="IPR001829">
    <property type="entry name" value="Pili_assmbl_chaperone_bac"/>
</dbReference>
<evidence type="ECO:0000256" key="1">
    <source>
        <dbReference type="ARBA" id="ARBA00004418"/>
    </source>
</evidence>
<dbReference type="EMBL" id="JAADJU010000009">
    <property type="protein sequence ID" value="NMP28664.1"/>
    <property type="molecule type" value="Genomic_DNA"/>
</dbReference>
<dbReference type="PANTHER" id="PTHR30251:SF2">
    <property type="entry name" value="FIMBRIAL CHAPERONE YADV-RELATED"/>
    <property type="match status" value="1"/>
</dbReference>
<feature type="signal peptide" evidence="9">
    <location>
        <begin position="1"/>
        <end position="22"/>
    </location>
</feature>
<evidence type="ECO:0000313" key="12">
    <source>
        <dbReference type="EMBL" id="NMP28664.1"/>
    </source>
</evidence>
<comment type="subcellular location">
    <subcellularLocation>
        <location evidence="1 8">Periplasm</location>
    </subcellularLocation>
</comment>
<keyword evidence="5" id="KW-0574">Periplasm</keyword>
<comment type="similarity">
    <text evidence="2 8">Belongs to the periplasmic pilus chaperone family.</text>
</comment>
<dbReference type="GO" id="GO:0030288">
    <property type="term" value="C:outer membrane-bounded periplasmic space"/>
    <property type="evidence" value="ECO:0007669"/>
    <property type="project" value="InterPro"/>
</dbReference>
<keyword evidence="4 9" id="KW-0732">Signal</keyword>
<dbReference type="Proteomes" id="UP000585363">
    <property type="component" value="Unassembled WGS sequence"/>
</dbReference>
<evidence type="ECO:0000259" key="11">
    <source>
        <dbReference type="Pfam" id="PF02753"/>
    </source>
</evidence>
<comment type="caution">
    <text evidence="12">The sequence shown here is derived from an EMBL/GenBank/DDBJ whole genome shotgun (WGS) entry which is preliminary data.</text>
</comment>
<dbReference type="InterPro" id="IPR018046">
    <property type="entry name" value="Pili_assmbl_chaperone_CS"/>
</dbReference>
<dbReference type="Gene3D" id="2.60.40.10">
    <property type="entry name" value="Immunoglobulins"/>
    <property type="match status" value="2"/>
</dbReference>
<accession>A0A848MRL9</accession>
<dbReference type="FunFam" id="2.60.40.10:FF:000458">
    <property type="entry name" value="Molecular chaperone FimC"/>
    <property type="match status" value="1"/>
</dbReference>
<dbReference type="PANTHER" id="PTHR30251">
    <property type="entry name" value="PILUS ASSEMBLY CHAPERONE"/>
    <property type="match status" value="1"/>
</dbReference>
<evidence type="ECO:0000256" key="5">
    <source>
        <dbReference type="ARBA" id="ARBA00022764"/>
    </source>
</evidence>
<keyword evidence="3" id="KW-1029">Fimbrium biogenesis</keyword>
<keyword evidence="6 8" id="KW-0143">Chaperone</keyword>
<dbReference type="SUPFAM" id="SSF49354">
    <property type="entry name" value="PapD-like"/>
    <property type="match status" value="1"/>
</dbReference>
<feature type="domain" description="Pili assembly chaperone N-terminal" evidence="10">
    <location>
        <begin position="23"/>
        <end position="139"/>
    </location>
</feature>
<dbReference type="PRINTS" id="PR00969">
    <property type="entry name" value="CHAPERONPILI"/>
</dbReference>
<keyword evidence="13" id="KW-1185">Reference proteome</keyword>
<dbReference type="InterPro" id="IPR036316">
    <property type="entry name" value="Pili_assmbl_chap_C_dom_sf"/>
</dbReference>
<evidence type="ECO:0000256" key="3">
    <source>
        <dbReference type="ARBA" id="ARBA00022558"/>
    </source>
</evidence>
<evidence type="ECO:0000256" key="6">
    <source>
        <dbReference type="ARBA" id="ARBA00023186"/>
    </source>
</evidence>
<gene>
    <name evidence="12" type="ORF">GW590_17515</name>
</gene>
<keyword evidence="7" id="KW-0393">Immunoglobulin domain</keyword>
<dbReference type="Pfam" id="PF02753">
    <property type="entry name" value="PapD_C"/>
    <property type="match status" value="1"/>
</dbReference>
<evidence type="ECO:0000313" key="13">
    <source>
        <dbReference type="Proteomes" id="UP000585363"/>
    </source>
</evidence>
<dbReference type="GO" id="GO:0071555">
    <property type="term" value="P:cell wall organization"/>
    <property type="evidence" value="ECO:0007669"/>
    <property type="project" value="InterPro"/>
</dbReference>